<sequence length="224" mass="25930">MDLLFMNIDLLSLTSEIGYVEDGVYIPDENCSETLTQINELVDEDDDFGSTRQQLASSNIFETDLLPLLEHQNGEDTIFEPLIKFLSAITCPLSIKQEDKVHTVNKKIMDKHQENFKRYFARAVYWVRVREQIEKGLNREFTKTLKDVTGYSFNLVRNLIDIESEAAYERTLCCFADSGIAKLIQFVGIEEQLNIWHLHVTEIIYSLYKDIMQESLVVDTSMDP</sequence>
<dbReference type="PANTHER" id="PTHR22940">
    <property type="entry name" value="TIMEOUT/TIMELESS-2"/>
    <property type="match status" value="1"/>
</dbReference>
<gene>
    <name evidence="5" type="ORF">GSOID_T00032409001</name>
</gene>
<evidence type="ECO:0000256" key="2">
    <source>
        <dbReference type="ARBA" id="ARBA00023242"/>
    </source>
</evidence>
<evidence type="ECO:0000259" key="4">
    <source>
        <dbReference type="Pfam" id="PF04821"/>
    </source>
</evidence>
<name>E4YSM5_OIKDI</name>
<dbReference type="GO" id="GO:0006281">
    <property type="term" value="P:DNA repair"/>
    <property type="evidence" value="ECO:0007669"/>
    <property type="project" value="TreeGrafter"/>
</dbReference>
<feature type="non-terminal residue" evidence="5">
    <location>
        <position position="224"/>
    </location>
</feature>
<dbReference type="EMBL" id="FN655230">
    <property type="protein sequence ID" value="CBY38464.1"/>
    <property type="molecule type" value="Genomic_DNA"/>
</dbReference>
<reference evidence="5" key="1">
    <citation type="journal article" date="2010" name="Science">
        <title>Plasticity of animal genome architecture unmasked by rapid evolution of a pelagic tunicate.</title>
        <authorList>
            <person name="Denoeud F."/>
            <person name="Henriet S."/>
            <person name="Mungpakdee S."/>
            <person name="Aury J.M."/>
            <person name="Da Silva C."/>
            <person name="Brinkmann H."/>
            <person name="Mikhaleva J."/>
            <person name="Olsen L.C."/>
            <person name="Jubin C."/>
            <person name="Canestro C."/>
            <person name="Bouquet J.M."/>
            <person name="Danks G."/>
            <person name="Poulain J."/>
            <person name="Campsteijn C."/>
            <person name="Adamski M."/>
            <person name="Cross I."/>
            <person name="Yadetie F."/>
            <person name="Muffato M."/>
            <person name="Louis A."/>
            <person name="Butcher S."/>
            <person name="Tsagkogeorga G."/>
            <person name="Konrad A."/>
            <person name="Singh S."/>
            <person name="Jensen M.F."/>
            <person name="Cong E.H."/>
            <person name="Eikeseth-Otteraa H."/>
            <person name="Noel B."/>
            <person name="Anthouard V."/>
            <person name="Porcel B.M."/>
            <person name="Kachouri-Lafond R."/>
            <person name="Nishino A."/>
            <person name="Ugolini M."/>
            <person name="Chourrout P."/>
            <person name="Nishida H."/>
            <person name="Aasland R."/>
            <person name="Huzurbazar S."/>
            <person name="Westhof E."/>
            <person name="Delsuc F."/>
            <person name="Lehrach H."/>
            <person name="Reinhardt R."/>
            <person name="Weissenbach J."/>
            <person name="Roy S.W."/>
            <person name="Artiguenave F."/>
            <person name="Postlethwait J.H."/>
            <person name="Manak J.R."/>
            <person name="Thompson E.M."/>
            <person name="Jaillon O."/>
            <person name="Du Pasquier L."/>
            <person name="Boudinot P."/>
            <person name="Liberles D.A."/>
            <person name="Volff J.N."/>
            <person name="Philippe H."/>
            <person name="Lenhard B."/>
            <person name="Roest Crollius H."/>
            <person name="Wincker P."/>
            <person name="Chourrout D."/>
        </authorList>
    </citation>
    <scope>NUCLEOTIDE SEQUENCE [LARGE SCALE GENOMIC DNA]</scope>
</reference>
<dbReference type="AlphaFoldDB" id="E4YSM5"/>
<evidence type="ECO:0000256" key="3">
    <source>
        <dbReference type="ARBA" id="ARBA00023306"/>
    </source>
</evidence>
<dbReference type="PANTHER" id="PTHR22940:SF4">
    <property type="entry name" value="PROTEIN TIMELESS HOMOLOG"/>
    <property type="match status" value="1"/>
</dbReference>
<dbReference type="Proteomes" id="UP000011014">
    <property type="component" value="Unassembled WGS sequence"/>
</dbReference>
<evidence type="ECO:0000256" key="1">
    <source>
        <dbReference type="ARBA" id="ARBA00004123"/>
    </source>
</evidence>
<accession>E4YSM5</accession>
<keyword evidence="3" id="KW-0131">Cell cycle</keyword>
<dbReference type="InterPro" id="IPR006906">
    <property type="entry name" value="Timeless_N"/>
</dbReference>
<proteinExistence type="predicted"/>
<organism evidence="5">
    <name type="scientific">Oikopleura dioica</name>
    <name type="common">Tunicate</name>
    <dbReference type="NCBI Taxonomy" id="34765"/>
    <lineage>
        <taxon>Eukaryota</taxon>
        <taxon>Metazoa</taxon>
        <taxon>Chordata</taxon>
        <taxon>Tunicata</taxon>
        <taxon>Appendicularia</taxon>
        <taxon>Copelata</taxon>
        <taxon>Oikopleuridae</taxon>
        <taxon>Oikopleura</taxon>
    </lineage>
</organism>
<dbReference type="GO" id="GO:0000076">
    <property type="term" value="P:DNA replication checkpoint signaling"/>
    <property type="evidence" value="ECO:0007669"/>
    <property type="project" value="TreeGrafter"/>
</dbReference>
<dbReference type="GO" id="GO:0043111">
    <property type="term" value="P:replication fork arrest"/>
    <property type="evidence" value="ECO:0007669"/>
    <property type="project" value="TreeGrafter"/>
</dbReference>
<feature type="domain" description="Timeless N-terminal" evidence="4">
    <location>
        <begin position="25"/>
        <end position="222"/>
    </location>
</feature>
<comment type="subcellular location">
    <subcellularLocation>
        <location evidence="1">Nucleus</location>
    </subcellularLocation>
</comment>
<keyword evidence="2" id="KW-0539">Nucleus</keyword>
<protein>
    <recommendedName>
        <fullName evidence="4">Timeless N-terminal domain-containing protein</fullName>
    </recommendedName>
</protein>
<dbReference type="GO" id="GO:0003677">
    <property type="term" value="F:DNA binding"/>
    <property type="evidence" value="ECO:0007669"/>
    <property type="project" value="TreeGrafter"/>
</dbReference>
<evidence type="ECO:0000313" key="5">
    <source>
        <dbReference type="EMBL" id="CBY38464.1"/>
    </source>
</evidence>
<dbReference type="GO" id="GO:0031298">
    <property type="term" value="C:replication fork protection complex"/>
    <property type="evidence" value="ECO:0007669"/>
    <property type="project" value="TreeGrafter"/>
</dbReference>
<dbReference type="Pfam" id="PF04821">
    <property type="entry name" value="TIMELESS"/>
    <property type="match status" value="1"/>
</dbReference>
<dbReference type="InterPro" id="IPR044998">
    <property type="entry name" value="Timeless"/>
</dbReference>